<evidence type="ECO:0000256" key="1">
    <source>
        <dbReference type="ARBA" id="ARBA00004496"/>
    </source>
</evidence>
<keyword evidence="2" id="KW-0963">Cytoplasm</keyword>
<dbReference type="EMBL" id="LFVZ01000005">
    <property type="protein sequence ID" value="KTW29191.1"/>
    <property type="molecule type" value="Genomic_DNA"/>
</dbReference>
<dbReference type="InterPro" id="IPR012943">
    <property type="entry name" value="Cnn_1N"/>
</dbReference>
<sequence>MSSSLSYTPYEDRTVNASHLSLGSLEQSFHPEISTLPVSSLKHSEILKVDICHRDKNSTLLENTLSIDLTPINNFEKNINIKQTKHENIPSISYNKSLLMKHKKSSISDISASSDYSDDSETSTNHDHEQKSLAILEKSLPIIDEQDQDIQIISLLPSYNSLENIETPITQKISSQLIPTDTTIATRINDIKIPESTIKSFKEHIEGMKKAQKLEKPGARLTLREQSNVIDSLRKEKWDLQMKVFFLQQYRDRSRDESVEEIIKQNIELATTVRELNKTNKNLKRIIRDMEMHNQENSIDENNEKYETYEKMLGILQDKIKAYEIEVERLHGLSPNNATKVFDEFITKGVNKTKKQNEELIIKSKNLRSSKDQFYQKTQDYNDEKYKVYQLKDSGSFNNIYDIKVHNELRDCIAELKFKNQTLKEENKKLNLELENLDVLRENEMIKLEDNYNEELDKLHNLLNELNNENENIKIDKVNILKEINALSQEYATFKTEAGVEIRVREEEMLKMASDIENYEEILKRKNDYINNLYQKIEEANIQINKLIHSHNETVQDLKEKHAHAEAIINNLTQQQEASLKELNYFRENSENPFEISKLKKKNHMLEQRIIQANEQIEYLKGNFQLNKSEYNSNIEIINEKKDLLHEDRNESKAIDDHYLLFKELANEKINTFQETQYDLEKSLNEVLGFNSLNINEIIMTIKQLKSDLLTSQEKIEELNSNLVKKDKILKNKEEMLESMIHENQQISEKLNKEISDKKYALRQLSKLTISTESSRSILTNRENKIASLEHTKIKDSKILTALKNQYNNQLSERNNLLMIFWKRLSALLNSEWIQNIQLSNMDASNNFSYFSKNSTLCIKHIEKLVHDFPIKCKELEHKLLKEYQIIVTTLENRTRRISHLENSLKEGISNQAILKKQIVDLKLENHEIKSELHENMKNKQTIQSSISSKQTINSAKSDLSKKTLDSIKDRKWIMRLKELENRLKAEKEARIRDQKGAQERLADFLHENKELREELQMEKDVLHSKASSELSVQEIGIEKYPEYIKTKLSLS</sequence>
<evidence type="ECO:0000256" key="3">
    <source>
        <dbReference type="SAM" id="Coils"/>
    </source>
</evidence>
<evidence type="ECO:0000259" key="5">
    <source>
        <dbReference type="Pfam" id="PF07989"/>
    </source>
</evidence>
<evidence type="ECO:0008006" key="9">
    <source>
        <dbReference type="Google" id="ProtNLM"/>
    </source>
</evidence>
<keyword evidence="3" id="KW-0175">Coiled coil</keyword>
<keyword evidence="8" id="KW-1185">Reference proteome</keyword>
<dbReference type="OrthoDB" id="10255000at2759"/>
<feature type="coiled-coil region" evidence="3">
    <location>
        <begin position="516"/>
        <end position="623"/>
    </location>
</feature>
<organism evidence="7 8">
    <name type="scientific">Pneumocystis carinii (strain B80)</name>
    <name type="common">Rat pneumocystis pneumonia agent</name>
    <name type="synonym">Pneumocystis carinii f. sp. carinii</name>
    <dbReference type="NCBI Taxonomy" id="1408658"/>
    <lineage>
        <taxon>Eukaryota</taxon>
        <taxon>Fungi</taxon>
        <taxon>Dikarya</taxon>
        <taxon>Ascomycota</taxon>
        <taxon>Taphrinomycotina</taxon>
        <taxon>Pneumocystomycetes</taxon>
        <taxon>Pneumocystaceae</taxon>
        <taxon>Pneumocystis</taxon>
    </lineage>
</organism>
<dbReference type="AlphaFoldDB" id="A0A0W4ZLD8"/>
<evidence type="ECO:0000313" key="8">
    <source>
        <dbReference type="Proteomes" id="UP000054454"/>
    </source>
</evidence>
<accession>A0A0W4ZLD8</accession>
<feature type="domain" description="Centrosomin N-terminal motif 1" evidence="5">
    <location>
        <begin position="222"/>
        <end position="293"/>
    </location>
</feature>
<feature type="coiled-coil region" evidence="3">
    <location>
        <begin position="273"/>
        <end position="326"/>
    </location>
</feature>
<name>A0A0W4ZLD8_PNEC8</name>
<comment type="caution">
    <text evidence="7">The sequence shown here is derived from an EMBL/GenBank/DDBJ whole genome shotgun (WGS) entry which is preliminary data.</text>
</comment>
<feature type="coiled-coil region" evidence="3">
    <location>
        <begin position="995"/>
        <end position="1022"/>
    </location>
</feature>
<dbReference type="Proteomes" id="UP000054454">
    <property type="component" value="Unassembled WGS sequence"/>
</dbReference>
<dbReference type="GO" id="GO:0005737">
    <property type="term" value="C:cytoplasm"/>
    <property type="evidence" value="ECO:0007669"/>
    <property type="project" value="UniProtKB-SubCell"/>
</dbReference>
<feature type="coiled-coil region" evidence="3">
    <location>
        <begin position="702"/>
        <end position="750"/>
    </location>
</feature>
<feature type="region of interest" description="Disordered" evidence="4">
    <location>
        <begin position="110"/>
        <end position="130"/>
    </location>
</feature>
<feature type="coiled-coil region" evidence="3">
    <location>
        <begin position="406"/>
        <end position="490"/>
    </location>
</feature>
<dbReference type="GO" id="GO:0005815">
    <property type="term" value="C:microtubule organizing center"/>
    <property type="evidence" value="ECO:0007669"/>
    <property type="project" value="InterPro"/>
</dbReference>
<comment type="subcellular location">
    <subcellularLocation>
        <location evidence="1">Cytoplasm</location>
    </subcellularLocation>
</comment>
<dbReference type="InterPro" id="IPR024545">
    <property type="entry name" value="Mto1-like_Mto2p-bd"/>
</dbReference>
<evidence type="ECO:0000259" key="6">
    <source>
        <dbReference type="Pfam" id="PF12808"/>
    </source>
</evidence>
<dbReference type="VEuPathDB" id="FungiDB:T552_01148"/>
<gene>
    <name evidence="7" type="ORF">T552_01148</name>
</gene>
<dbReference type="Pfam" id="PF12808">
    <property type="entry name" value="Mto2_bdg"/>
    <property type="match status" value="1"/>
</dbReference>
<evidence type="ECO:0000256" key="2">
    <source>
        <dbReference type="ARBA" id="ARBA00022490"/>
    </source>
</evidence>
<protein>
    <recommendedName>
        <fullName evidence="9">Centrosomin N-terminal motif 1 domain-containing protein</fullName>
    </recommendedName>
</protein>
<dbReference type="RefSeq" id="XP_018226384.1">
    <property type="nucleotide sequence ID" value="XM_018369740.1"/>
</dbReference>
<feature type="domain" description="Mto1-like Mto2p-binding" evidence="6">
    <location>
        <begin position="972"/>
        <end position="1020"/>
    </location>
</feature>
<proteinExistence type="predicted"/>
<reference evidence="8" key="1">
    <citation type="journal article" date="2016" name="Nat. Commun.">
        <title>Genome analysis of three Pneumocystis species reveals adaptation mechanisms to life exclusively in mammalian hosts.</title>
        <authorList>
            <person name="Ma L."/>
            <person name="Chen Z."/>
            <person name="Huang D.W."/>
            <person name="Kutty G."/>
            <person name="Ishihara M."/>
            <person name="Wang H."/>
            <person name="Abouelleil A."/>
            <person name="Bishop L."/>
            <person name="Davey E."/>
            <person name="Deng R."/>
            <person name="Deng X."/>
            <person name="Fan L."/>
            <person name="Fantoni G."/>
            <person name="Fitzgerald M."/>
            <person name="Gogineni E."/>
            <person name="Goldberg J.M."/>
            <person name="Handley G."/>
            <person name="Hu X."/>
            <person name="Huber C."/>
            <person name="Jiao X."/>
            <person name="Jones K."/>
            <person name="Levin J.Z."/>
            <person name="Liu Y."/>
            <person name="Macdonald P."/>
            <person name="Melnikov A."/>
            <person name="Raley C."/>
            <person name="Sassi M."/>
            <person name="Sherman B.T."/>
            <person name="Song X."/>
            <person name="Sykes S."/>
            <person name="Tran B."/>
            <person name="Walsh L."/>
            <person name="Xia Y."/>
            <person name="Yang J."/>
            <person name="Young S."/>
            <person name="Zeng Q."/>
            <person name="Zheng X."/>
            <person name="Stephens R."/>
            <person name="Nusbaum C."/>
            <person name="Birren B.W."/>
            <person name="Azadi P."/>
            <person name="Lempicki R.A."/>
            <person name="Cuomo C.A."/>
            <person name="Kovacs J.A."/>
        </authorList>
    </citation>
    <scope>NUCLEOTIDE SEQUENCE [LARGE SCALE GENOMIC DNA]</scope>
    <source>
        <strain evidence="8">B80</strain>
    </source>
</reference>
<evidence type="ECO:0000313" key="7">
    <source>
        <dbReference type="EMBL" id="KTW29191.1"/>
    </source>
</evidence>
<dbReference type="GeneID" id="28935942"/>
<evidence type="ECO:0000256" key="4">
    <source>
        <dbReference type="SAM" id="MobiDB-lite"/>
    </source>
</evidence>
<dbReference type="Pfam" id="PF07989">
    <property type="entry name" value="Cnn_1N"/>
    <property type="match status" value="1"/>
</dbReference>